<dbReference type="GO" id="GO:0000225">
    <property type="term" value="F:N-acetylglucosaminylphosphatidylinositol deacetylase activity"/>
    <property type="evidence" value="ECO:0007669"/>
    <property type="project" value="UniProtKB-EC"/>
</dbReference>
<proteinExistence type="predicted"/>
<gene>
    <name evidence="1" type="primary">GPI12_3</name>
    <name evidence="1" type="ORF">VNI00_015642</name>
</gene>
<dbReference type="Proteomes" id="UP001383192">
    <property type="component" value="Unassembled WGS sequence"/>
</dbReference>
<accession>A0AAW0BJV6</accession>
<keyword evidence="1" id="KW-0378">Hydrolase</keyword>
<evidence type="ECO:0000313" key="1">
    <source>
        <dbReference type="EMBL" id="KAK7026407.1"/>
    </source>
</evidence>
<protein>
    <submittedName>
        <fullName evidence="1">N-acetylglucosaminyl-phosphatidylinositol de-N-acetylase</fullName>
        <ecNumber evidence="1">3.5.1.89</ecNumber>
    </submittedName>
</protein>
<reference evidence="1 2" key="1">
    <citation type="submission" date="2024-01" db="EMBL/GenBank/DDBJ databases">
        <title>A draft genome for a cacao thread blight-causing isolate of Paramarasmius palmivorus.</title>
        <authorList>
            <person name="Baruah I.K."/>
            <person name="Bukari Y."/>
            <person name="Amoako-Attah I."/>
            <person name="Meinhardt L.W."/>
            <person name="Bailey B.A."/>
            <person name="Cohen S.P."/>
        </authorList>
    </citation>
    <scope>NUCLEOTIDE SEQUENCE [LARGE SCALE GENOMIC DNA]</scope>
    <source>
        <strain evidence="1 2">GH-12</strain>
    </source>
</reference>
<dbReference type="EC" id="3.5.1.89" evidence="1"/>
<dbReference type="EMBL" id="JAYKXP010000105">
    <property type="protein sequence ID" value="KAK7026407.1"/>
    <property type="molecule type" value="Genomic_DNA"/>
</dbReference>
<organism evidence="1 2">
    <name type="scientific">Paramarasmius palmivorus</name>
    <dbReference type="NCBI Taxonomy" id="297713"/>
    <lineage>
        <taxon>Eukaryota</taxon>
        <taxon>Fungi</taxon>
        <taxon>Dikarya</taxon>
        <taxon>Basidiomycota</taxon>
        <taxon>Agaricomycotina</taxon>
        <taxon>Agaricomycetes</taxon>
        <taxon>Agaricomycetidae</taxon>
        <taxon>Agaricales</taxon>
        <taxon>Marasmiineae</taxon>
        <taxon>Marasmiaceae</taxon>
        <taxon>Paramarasmius</taxon>
    </lineage>
</organism>
<evidence type="ECO:0000313" key="2">
    <source>
        <dbReference type="Proteomes" id="UP001383192"/>
    </source>
</evidence>
<sequence length="271" mass="31039">MSSWFTITRGILGRGEFDYPSGRDLHLWITKGLRWKCILLLTANPNDEVHFFGPVLLGLGRLVEEERVNVAVLPLSKFHACGTTNDVNELQAFKCYTNLLKQSVLRHEIDTIITFGEDRPYYHDNTLSWSMADIVKGAVATLDDRPIPKLYTHKKSPANVILNYVGPLSLPLVRIDSVVDVMLNTLGDYAGRIPVEWLGWEFVYDRWSHEKAGKTSPPPTLVFMPGVWEWLDMTRKLTETSGGRIERTRGWLYFVLSRYAWVNKLVEVTLE</sequence>
<keyword evidence="2" id="KW-1185">Reference proteome</keyword>
<name>A0AAW0BJV6_9AGAR</name>
<dbReference type="AlphaFoldDB" id="A0AAW0BJV6"/>
<comment type="caution">
    <text evidence="1">The sequence shown here is derived from an EMBL/GenBank/DDBJ whole genome shotgun (WGS) entry which is preliminary data.</text>
</comment>